<protein>
    <submittedName>
        <fullName evidence="1">DUF937 domain-containing protein</fullName>
    </submittedName>
</protein>
<name>A0A3M6QTV1_9BURK</name>
<dbReference type="RefSeq" id="WP_122227610.1">
    <property type="nucleotide sequence ID" value="NZ_RDQO01000002.1"/>
</dbReference>
<dbReference type="PROSITE" id="PS00018">
    <property type="entry name" value="EF_HAND_1"/>
    <property type="match status" value="1"/>
</dbReference>
<sequence length="224" mass="22345">MSEPISEEILSQLRGGSLNQMAQQLGTDTQQTEQAISAALPLLLGALAQNAQQPGGAQALFGAIERDHVPAAGQQAQGLAGGLDLGGLLGSLLGSGTGTGTGSKGAAAAPQFNAEAILGHILGGKQGQAESGLSQATGLNAASVQKLLLMLAPIVMSYLGKQVASGQAQSADQLGSLLGKERQQTAQQGGLAGGLLSAVLDQNGDGKLDMGDLLKLGSGFLNRR</sequence>
<proteinExistence type="predicted"/>
<gene>
    <name evidence="1" type="ORF">D8I35_07645</name>
</gene>
<accession>A0A3M6QTV1</accession>
<dbReference type="InterPro" id="IPR018247">
    <property type="entry name" value="EF_Hand_1_Ca_BS"/>
</dbReference>
<dbReference type="Proteomes" id="UP000278006">
    <property type="component" value="Unassembled WGS sequence"/>
</dbReference>
<dbReference type="AlphaFoldDB" id="A0A3M6QTV1"/>
<dbReference type="InterPro" id="IPR009282">
    <property type="entry name" value="DUF937"/>
</dbReference>
<evidence type="ECO:0000313" key="2">
    <source>
        <dbReference type="Proteomes" id="UP000278006"/>
    </source>
</evidence>
<evidence type="ECO:0000313" key="1">
    <source>
        <dbReference type="EMBL" id="RMX06403.1"/>
    </source>
</evidence>
<comment type="caution">
    <text evidence="1">The sequence shown here is derived from an EMBL/GenBank/DDBJ whole genome shotgun (WGS) entry which is preliminary data.</text>
</comment>
<dbReference type="EMBL" id="RDQO01000002">
    <property type="protein sequence ID" value="RMX06403.1"/>
    <property type="molecule type" value="Genomic_DNA"/>
</dbReference>
<dbReference type="OrthoDB" id="8812842at2"/>
<organism evidence="1 2">
    <name type="scientific">Corticibacter populi</name>
    <dbReference type="NCBI Taxonomy" id="1550736"/>
    <lineage>
        <taxon>Bacteria</taxon>
        <taxon>Pseudomonadati</taxon>
        <taxon>Pseudomonadota</taxon>
        <taxon>Betaproteobacteria</taxon>
        <taxon>Burkholderiales</taxon>
        <taxon>Comamonadaceae</taxon>
        <taxon>Corticibacter</taxon>
    </lineage>
</organism>
<keyword evidence="2" id="KW-1185">Reference proteome</keyword>
<reference evidence="1 2" key="1">
    <citation type="submission" date="2018-10" db="EMBL/GenBank/DDBJ databases">
        <title>Draft genome of Cortibacter populi DSM10536.</title>
        <authorList>
            <person name="Bernier A.-M."/>
            <person name="Bernard K."/>
        </authorList>
    </citation>
    <scope>NUCLEOTIDE SEQUENCE [LARGE SCALE GENOMIC DNA]</scope>
    <source>
        <strain evidence="1 2">DSM 105136</strain>
    </source>
</reference>
<dbReference type="Pfam" id="PF06078">
    <property type="entry name" value="DUF937"/>
    <property type="match status" value="1"/>
</dbReference>